<feature type="region of interest" description="Disordered" evidence="1">
    <location>
        <begin position="416"/>
        <end position="491"/>
    </location>
</feature>
<comment type="caution">
    <text evidence="2">The sequence shown here is derived from an EMBL/GenBank/DDBJ whole genome shotgun (WGS) entry which is preliminary data.</text>
</comment>
<feature type="region of interest" description="Disordered" evidence="1">
    <location>
        <begin position="1"/>
        <end position="25"/>
    </location>
</feature>
<protein>
    <recommendedName>
        <fullName evidence="4">Phage tail tape measure protein</fullName>
    </recommendedName>
</protein>
<name>A0AAE2VWR6_9RHOB</name>
<evidence type="ECO:0000313" key="3">
    <source>
        <dbReference type="Proteomes" id="UP000732193"/>
    </source>
</evidence>
<dbReference type="AlphaFoldDB" id="A0AAE2VWR6"/>
<gene>
    <name evidence="2" type="ORF">JQV55_06375</name>
</gene>
<keyword evidence="3" id="KW-1185">Reference proteome</keyword>
<reference evidence="2 3" key="1">
    <citation type="submission" date="2021-01" db="EMBL/GenBank/DDBJ databases">
        <title>Diatom-associated Roseobacters Show Island Model of Population Structure.</title>
        <authorList>
            <person name="Qu L."/>
            <person name="Feng X."/>
            <person name="Chen Y."/>
            <person name="Li L."/>
            <person name="Wang X."/>
            <person name="Hu Z."/>
            <person name="Wang H."/>
            <person name="Luo H."/>
        </authorList>
    </citation>
    <scope>NUCLEOTIDE SEQUENCE [LARGE SCALE GENOMIC DNA]</scope>
    <source>
        <strain evidence="2 3">TR60-84</strain>
    </source>
</reference>
<evidence type="ECO:0000313" key="2">
    <source>
        <dbReference type="EMBL" id="MBM1713181.1"/>
    </source>
</evidence>
<organism evidence="2 3">
    <name type="scientific">Sulfitobacter geojensis</name>
    <dbReference type="NCBI Taxonomy" id="1342299"/>
    <lineage>
        <taxon>Bacteria</taxon>
        <taxon>Pseudomonadati</taxon>
        <taxon>Pseudomonadota</taxon>
        <taxon>Alphaproteobacteria</taxon>
        <taxon>Rhodobacterales</taxon>
        <taxon>Roseobacteraceae</taxon>
        <taxon>Sulfitobacter</taxon>
    </lineage>
</organism>
<dbReference type="RefSeq" id="WP_203241605.1">
    <property type="nucleotide sequence ID" value="NZ_JAFBRH010000001.1"/>
</dbReference>
<dbReference type="Proteomes" id="UP000732193">
    <property type="component" value="Unassembled WGS sequence"/>
</dbReference>
<proteinExistence type="predicted"/>
<feature type="compositionally biased region" description="Gly residues" evidence="1">
    <location>
        <begin position="476"/>
        <end position="486"/>
    </location>
</feature>
<accession>A0AAE2VWR6</accession>
<sequence length="778" mass="80833">MDKLEKGLQRANRMQKRASGQMEQRAELSAKRMQASYGKAGSSIAASFGKLGPALLAGISVGAINAVGQRIGRVVNEVAKIGDAAKTAGVNIEAFQELSFVSKANRISVDAMIDGLKELQLRADEFIATGGGAGADAFARLGYNAAQLTQGLKEPDRLFEDIIGKLEKLDDAARIRVSDEIFGGTAAEQFAGMIARGADALRDTRREARETGQVLDRDVIQKAEELDRRFAALTTRVGNFGKAFAVGLADASVKLVTLRTDIDDLTGTLERAENLLGKGIADTLATDQAALDENAKAVALIVAEYHRLGEAADQLTGPLFQSASHLAMIGEADASIELARIATEMNELVGKLNTGSISAETFEERIEELTGAAQSAFAEVSAIDGVQFTAVTAALSGFVGMMQTAIARARDLRSALPGANPDGTADPSVNNPDANDPRGNFWGGSGSPKPTSAPVASNRPQLPSVDADFGDPAPSGAGGSRGGAGGSSRQSAYEREIAAIAEMTTELQLETQELERLTGTQLRNADAMELARTKAELLAAAQRSGLADTPVLRGQIDTIADAYVRASRGAEMAAGKIAEVQQASREGASSVASVFGQMATGAISAKDAVRQLILQVIQLTIKKRILAAVEAMSGMGGLGGLLGAIGGGFANGGYTGDGGKHQPAGVVHKGEYVMPKAVVQRVGVDRLAGLHSAALRGYADGGLAGERAGLQLGAQGGSEASNPIVVNAPITINGSAGTPAQNDDLAKKMVVQMEGTMRGIACDEMRRQKRPGNMLSRR</sequence>
<evidence type="ECO:0008006" key="4">
    <source>
        <dbReference type="Google" id="ProtNLM"/>
    </source>
</evidence>
<feature type="compositionally biased region" description="Polar residues" evidence="1">
    <location>
        <begin position="448"/>
        <end position="461"/>
    </location>
</feature>
<evidence type="ECO:0000256" key="1">
    <source>
        <dbReference type="SAM" id="MobiDB-lite"/>
    </source>
</evidence>
<dbReference type="EMBL" id="JAFBRM010000001">
    <property type="protein sequence ID" value="MBM1713181.1"/>
    <property type="molecule type" value="Genomic_DNA"/>
</dbReference>